<proteinExistence type="predicted"/>
<dbReference type="EMBL" id="AP019300">
    <property type="protein sequence ID" value="BBH02521.1"/>
    <property type="molecule type" value="Genomic_DNA"/>
</dbReference>
<name>A0A4Y1RE67_PRUDU</name>
<evidence type="ECO:0000313" key="1">
    <source>
        <dbReference type="EMBL" id="BBH02521.1"/>
    </source>
</evidence>
<accession>A0A4Y1RE67</accession>
<organism evidence="1">
    <name type="scientific">Prunus dulcis</name>
    <name type="common">Almond</name>
    <name type="synonym">Amygdalus dulcis</name>
    <dbReference type="NCBI Taxonomy" id="3755"/>
    <lineage>
        <taxon>Eukaryota</taxon>
        <taxon>Viridiplantae</taxon>
        <taxon>Streptophyta</taxon>
        <taxon>Embryophyta</taxon>
        <taxon>Tracheophyta</taxon>
        <taxon>Spermatophyta</taxon>
        <taxon>Magnoliopsida</taxon>
        <taxon>eudicotyledons</taxon>
        <taxon>Gunneridae</taxon>
        <taxon>Pentapetalae</taxon>
        <taxon>rosids</taxon>
        <taxon>fabids</taxon>
        <taxon>Rosales</taxon>
        <taxon>Rosaceae</taxon>
        <taxon>Amygdaloideae</taxon>
        <taxon>Amygdaleae</taxon>
        <taxon>Prunus</taxon>
    </lineage>
</organism>
<reference evidence="1" key="1">
    <citation type="journal article" date="2019" name="Science">
        <title>Mutation of a bHLH transcription factor allowed almond domestication.</title>
        <authorList>
            <person name="Sanchez-Perez R."/>
            <person name="Pavan S."/>
            <person name="Mazzeo R."/>
            <person name="Moldovan C."/>
            <person name="Aiese Cigliano R."/>
            <person name="Del Cueto J."/>
            <person name="Ricciardi F."/>
            <person name="Lotti C."/>
            <person name="Ricciardi L."/>
            <person name="Dicenta F."/>
            <person name="Lopez-Marques R.L."/>
            <person name="Lindberg Moller B."/>
        </authorList>
    </citation>
    <scope>NUCLEOTIDE SEQUENCE</scope>
</reference>
<protein>
    <submittedName>
        <fullName evidence="1">Uncharacterized protein</fullName>
    </submittedName>
</protein>
<gene>
    <name evidence="1" type="ORF">Prudu_013116</name>
</gene>
<sequence length="68" mass="7785">MNFKARKKEERVGRKGECENRSPCYFLDMKGDGGKDRANQAFHFLNIDGSLTLALYDDGSPKWITLML</sequence>
<dbReference type="AlphaFoldDB" id="A0A4Y1RE67"/>